<keyword evidence="1" id="KW-0479">Metal-binding</keyword>
<accession>A0ABD1HTE9</accession>
<feature type="region of interest" description="Disordered" evidence="2">
    <location>
        <begin position="144"/>
        <end position="171"/>
    </location>
</feature>
<protein>
    <submittedName>
        <fullName evidence="4">Zinc finger protein ZAT1-like</fullName>
    </submittedName>
</protein>
<feature type="domain" description="C2H2-type" evidence="3">
    <location>
        <begin position="199"/>
        <end position="226"/>
    </location>
</feature>
<evidence type="ECO:0000256" key="1">
    <source>
        <dbReference type="PROSITE-ProRule" id="PRU00042"/>
    </source>
</evidence>
<dbReference type="PANTHER" id="PTHR47591">
    <property type="entry name" value="ZINC FINGER PROTEIN ZAT2-RELATED"/>
    <property type="match status" value="1"/>
</dbReference>
<dbReference type="AlphaFoldDB" id="A0ABD1HTE9"/>
<feature type="region of interest" description="Disordered" evidence="2">
    <location>
        <begin position="45"/>
        <end position="81"/>
    </location>
</feature>
<feature type="region of interest" description="Disordered" evidence="2">
    <location>
        <begin position="1"/>
        <end position="30"/>
    </location>
</feature>
<name>A0ABD1HTE9_SALDI</name>
<sequence length="335" mass="36107">MGEEEGESGRNPALKTKYQKKAAAEEEGVPSHYCRECNRSFSSGKALGGHMSSAHVQANKDYSMRKAASSSSKSKSSPGSPSAVCRLCDRAFQSQKSLFGHMRCHPDRDWRGMEPPPPPPPRDAKAVVDSGELGFFKDWPTCKRGRPSLSSSKAAYGDEGKGKGKAPESSGVMDEMDEMFKVAVQVLASGKRERGQWKHRCKDCGRVFENHEALGGHRANHNKFKMSIVNTSTRHLVPKMAKMKINMKMAKKFKADYLMTDGDPGPSARANANADSASASASTITPTSASASASASTITPTSASAFVFDIDLNMFPPEEEVDGMEESSGHTSSNS</sequence>
<feature type="domain" description="C2H2-type" evidence="3">
    <location>
        <begin position="83"/>
        <end position="110"/>
    </location>
</feature>
<dbReference type="Proteomes" id="UP001567538">
    <property type="component" value="Unassembled WGS sequence"/>
</dbReference>
<dbReference type="EMBL" id="JBEAFC010000004">
    <property type="protein sequence ID" value="KAL1558311.1"/>
    <property type="molecule type" value="Genomic_DNA"/>
</dbReference>
<dbReference type="PROSITE" id="PS50157">
    <property type="entry name" value="ZINC_FINGER_C2H2_2"/>
    <property type="match status" value="3"/>
</dbReference>
<keyword evidence="5" id="KW-1185">Reference proteome</keyword>
<proteinExistence type="predicted"/>
<feature type="compositionally biased region" description="Basic and acidic residues" evidence="2">
    <location>
        <begin position="156"/>
        <end position="166"/>
    </location>
</feature>
<dbReference type="Pfam" id="PF13912">
    <property type="entry name" value="zf-C2H2_6"/>
    <property type="match status" value="3"/>
</dbReference>
<dbReference type="Gene3D" id="3.30.160.60">
    <property type="entry name" value="Classic Zinc Finger"/>
    <property type="match status" value="1"/>
</dbReference>
<evidence type="ECO:0000259" key="3">
    <source>
        <dbReference type="PROSITE" id="PS50157"/>
    </source>
</evidence>
<dbReference type="PANTHER" id="PTHR47591:SF1">
    <property type="entry name" value="ZINC FINGER PROTEIN ZAT2-RELATED"/>
    <property type="match status" value="1"/>
</dbReference>
<dbReference type="SMART" id="SM00355">
    <property type="entry name" value="ZnF_C2H2"/>
    <property type="match status" value="3"/>
</dbReference>
<organism evidence="4 5">
    <name type="scientific">Salvia divinorum</name>
    <name type="common">Maria pastora</name>
    <name type="synonym">Diviner's sage</name>
    <dbReference type="NCBI Taxonomy" id="28513"/>
    <lineage>
        <taxon>Eukaryota</taxon>
        <taxon>Viridiplantae</taxon>
        <taxon>Streptophyta</taxon>
        <taxon>Embryophyta</taxon>
        <taxon>Tracheophyta</taxon>
        <taxon>Spermatophyta</taxon>
        <taxon>Magnoliopsida</taxon>
        <taxon>eudicotyledons</taxon>
        <taxon>Gunneridae</taxon>
        <taxon>Pentapetalae</taxon>
        <taxon>asterids</taxon>
        <taxon>lamiids</taxon>
        <taxon>Lamiales</taxon>
        <taxon>Lamiaceae</taxon>
        <taxon>Nepetoideae</taxon>
        <taxon>Mentheae</taxon>
        <taxon>Salviinae</taxon>
        <taxon>Salvia</taxon>
        <taxon>Salvia subgen. Calosphace</taxon>
    </lineage>
</organism>
<feature type="compositionally biased region" description="Low complexity" evidence="2">
    <location>
        <begin position="66"/>
        <end position="81"/>
    </location>
</feature>
<comment type="caution">
    <text evidence="4">The sequence shown here is derived from an EMBL/GenBank/DDBJ whole genome shotgun (WGS) entry which is preliminary data.</text>
</comment>
<dbReference type="InterPro" id="IPR036236">
    <property type="entry name" value="Znf_C2H2_sf"/>
</dbReference>
<evidence type="ECO:0000313" key="5">
    <source>
        <dbReference type="Proteomes" id="UP001567538"/>
    </source>
</evidence>
<dbReference type="InterPro" id="IPR013087">
    <property type="entry name" value="Znf_C2H2_type"/>
</dbReference>
<dbReference type="PROSITE" id="PS00028">
    <property type="entry name" value="ZINC_FINGER_C2H2_1"/>
    <property type="match status" value="3"/>
</dbReference>
<keyword evidence="1" id="KW-0862">Zinc</keyword>
<gene>
    <name evidence="4" type="ORF">AAHA92_08795</name>
</gene>
<keyword evidence="1" id="KW-0863">Zinc-finger</keyword>
<dbReference type="SUPFAM" id="SSF57667">
    <property type="entry name" value="beta-beta-alpha zinc fingers"/>
    <property type="match status" value="2"/>
</dbReference>
<evidence type="ECO:0000256" key="2">
    <source>
        <dbReference type="SAM" id="MobiDB-lite"/>
    </source>
</evidence>
<dbReference type="GO" id="GO:0008270">
    <property type="term" value="F:zinc ion binding"/>
    <property type="evidence" value="ECO:0007669"/>
    <property type="project" value="UniProtKB-KW"/>
</dbReference>
<evidence type="ECO:0000313" key="4">
    <source>
        <dbReference type="EMBL" id="KAL1558311.1"/>
    </source>
</evidence>
<reference evidence="4 5" key="1">
    <citation type="submission" date="2024-06" db="EMBL/GenBank/DDBJ databases">
        <title>A chromosome level genome sequence of Diviner's sage (Salvia divinorum).</title>
        <authorList>
            <person name="Ford S.A."/>
            <person name="Ro D.-K."/>
            <person name="Ness R.W."/>
            <person name="Phillips M.A."/>
        </authorList>
    </citation>
    <scope>NUCLEOTIDE SEQUENCE [LARGE SCALE GENOMIC DNA]</scope>
    <source>
        <strain evidence="4">SAF-2024a</strain>
        <tissue evidence="4">Leaf</tissue>
    </source>
</reference>
<feature type="domain" description="C2H2-type" evidence="3">
    <location>
        <begin position="32"/>
        <end position="60"/>
    </location>
</feature>